<evidence type="ECO:0000313" key="2">
    <source>
        <dbReference type="Proteomes" id="UP000789831"/>
    </source>
</evidence>
<sequence length="56" mass="6862">LNPIENIWKVLKDNVQNYETFPRSVDELKIELKKEWENLILLFLKMLFPQCQEELK</sequence>
<proteinExistence type="predicted"/>
<organism evidence="1 2">
    <name type="scientific">Ambispora gerdemannii</name>
    <dbReference type="NCBI Taxonomy" id="144530"/>
    <lineage>
        <taxon>Eukaryota</taxon>
        <taxon>Fungi</taxon>
        <taxon>Fungi incertae sedis</taxon>
        <taxon>Mucoromycota</taxon>
        <taxon>Glomeromycotina</taxon>
        <taxon>Glomeromycetes</taxon>
        <taxon>Archaeosporales</taxon>
        <taxon>Ambisporaceae</taxon>
        <taxon>Ambispora</taxon>
    </lineage>
</organism>
<feature type="non-terminal residue" evidence="1">
    <location>
        <position position="1"/>
    </location>
</feature>
<comment type="caution">
    <text evidence="1">The sequence shown here is derived from an EMBL/GenBank/DDBJ whole genome shotgun (WGS) entry which is preliminary data.</text>
</comment>
<dbReference type="Proteomes" id="UP000789831">
    <property type="component" value="Unassembled WGS sequence"/>
</dbReference>
<dbReference type="AlphaFoldDB" id="A0A9N9HMX4"/>
<reference evidence="1" key="1">
    <citation type="submission" date="2021-06" db="EMBL/GenBank/DDBJ databases">
        <authorList>
            <person name="Kallberg Y."/>
            <person name="Tangrot J."/>
            <person name="Rosling A."/>
        </authorList>
    </citation>
    <scope>NUCLEOTIDE SEQUENCE</scope>
    <source>
        <strain evidence="1">MT106</strain>
    </source>
</reference>
<dbReference type="EMBL" id="CAJVPL010016961">
    <property type="protein sequence ID" value="CAG8697216.1"/>
    <property type="molecule type" value="Genomic_DNA"/>
</dbReference>
<feature type="non-terminal residue" evidence="1">
    <location>
        <position position="56"/>
    </location>
</feature>
<dbReference type="OrthoDB" id="2437099at2759"/>
<name>A0A9N9HMX4_9GLOM</name>
<dbReference type="Gene3D" id="3.30.420.10">
    <property type="entry name" value="Ribonuclease H-like superfamily/Ribonuclease H"/>
    <property type="match status" value="1"/>
</dbReference>
<gene>
    <name evidence="1" type="ORF">AGERDE_LOCUS13327</name>
</gene>
<keyword evidence="2" id="KW-1185">Reference proteome</keyword>
<accession>A0A9N9HMX4</accession>
<dbReference type="GO" id="GO:0003676">
    <property type="term" value="F:nucleic acid binding"/>
    <property type="evidence" value="ECO:0007669"/>
    <property type="project" value="InterPro"/>
</dbReference>
<evidence type="ECO:0000313" key="1">
    <source>
        <dbReference type="EMBL" id="CAG8697216.1"/>
    </source>
</evidence>
<dbReference type="InterPro" id="IPR036397">
    <property type="entry name" value="RNaseH_sf"/>
</dbReference>
<protein>
    <submittedName>
        <fullName evidence="1">4670_t:CDS:1</fullName>
    </submittedName>
</protein>